<evidence type="ECO:0000313" key="1">
    <source>
        <dbReference type="EMBL" id="WEW61480.1"/>
    </source>
</evidence>
<dbReference type="AlphaFoldDB" id="A0AAF0IL05"/>
<reference evidence="1" key="1">
    <citation type="submission" date="2023-03" db="EMBL/GenBank/DDBJ databases">
        <title>Emydomyces testavorans Genome Sequence.</title>
        <authorList>
            <person name="Hoyer L."/>
        </authorList>
    </citation>
    <scope>NUCLEOTIDE SEQUENCE</scope>
    <source>
        <strain evidence="1">16-2883</strain>
    </source>
</reference>
<name>A0AAF0IL05_9EURO</name>
<accession>A0AAF0IL05</accession>
<proteinExistence type="predicted"/>
<keyword evidence="2" id="KW-1185">Reference proteome</keyword>
<sequence>MDRGNPRELRSSTDSRAPIEKLPVELLHKIFFQSLEFNLPRASIHLAVALSNEVIYTWLIRLAFSSTNPSSSSGIFTHPFLPMGYFSVDINRRSDLQTEILKCRWCTVSLIRKCQREYVEHVIRQKCKDLIMSADDRAQLDNLDPFWQTMDRLNDATHGRRGKGDLIISAKHPQTGTNLKVAIWFNFGAVQIREFSPIFQETDVFRLPCCSASEPCRMPDRLLRPPWTEEKYELLALLSNEAYIDEDNNFDRSKAVLRELIADRDFETFKRLLALHIRVKVYSYPLRWPVRPNHFRAAARYAQSDRNDPFLALLFSEHRDEIPSTDRSIRALLEKYDRT</sequence>
<organism evidence="1 2">
    <name type="scientific">Emydomyces testavorans</name>
    <dbReference type="NCBI Taxonomy" id="2070801"/>
    <lineage>
        <taxon>Eukaryota</taxon>
        <taxon>Fungi</taxon>
        <taxon>Dikarya</taxon>
        <taxon>Ascomycota</taxon>
        <taxon>Pezizomycotina</taxon>
        <taxon>Eurotiomycetes</taxon>
        <taxon>Eurotiomycetidae</taxon>
        <taxon>Onygenales</taxon>
        <taxon>Nannizziopsiaceae</taxon>
        <taxon>Emydomyces</taxon>
    </lineage>
</organism>
<gene>
    <name evidence="1" type="ORF">PRK78_006970</name>
</gene>
<dbReference type="Proteomes" id="UP001219355">
    <property type="component" value="Chromosome 5"/>
</dbReference>
<protein>
    <submittedName>
        <fullName evidence="1">Uncharacterized protein</fullName>
    </submittedName>
</protein>
<evidence type="ECO:0000313" key="2">
    <source>
        <dbReference type="Proteomes" id="UP001219355"/>
    </source>
</evidence>
<dbReference type="EMBL" id="CP120631">
    <property type="protein sequence ID" value="WEW61480.1"/>
    <property type="molecule type" value="Genomic_DNA"/>
</dbReference>